<evidence type="ECO:0000256" key="1">
    <source>
        <dbReference type="ARBA" id="ARBA00022801"/>
    </source>
</evidence>
<evidence type="ECO:0000313" key="3">
    <source>
        <dbReference type="EMBL" id="AKU16542.1"/>
    </source>
</evidence>
<dbReference type="InterPro" id="IPR007295">
    <property type="entry name" value="DUF402"/>
</dbReference>
<accession>A0A0K1JIJ3</accession>
<reference evidence="3 4" key="1">
    <citation type="submission" date="2015-03" db="EMBL/GenBank/DDBJ databases">
        <title>Luteipulveratus halotolerans sp. nov., a novel actinobacterium (Dermacoccaceae) from Sarawak, Malaysia.</title>
        <authorList>
            <person name="Juboi H."/>
            <person name="Basik A."/>
            <person name="Shamsul S.S."/>
            <person name="Arnold P."/>
            <person name="Schmitt E.K."/>
            <person name="Sanglier J.-J."/>
            <person name="Yeo T."/>
        </authorList>
    </citation>
    <scope>NUCLEOTIDE SEQUENCE [LARGE SCALE GENOMIC DNA]</scope>
    <source>
        <strain evidence="3 4">MN07-A0370</strain>
    </source>
</reference>
<dbReference type="AlphaFoldDB" id="A0A0K1JIJ3"/>
<dbReference type="STRING" id="571913.VV02_12855"/>
<keyword evidence="1" id="KW-0378">Hydrolase</keyword>
<dbReference type="GO" id="GO:0016787">
    <property type="term" value="F:hydrolase activity"/>
    <property type="evidence" value="ECO:0007669"/>
    <property type="project" value="UniProtKB-KW"/>
</dbReference>
<dbReference type="PATRIC" id="fig|571913.6.peg.2617"/>
<dbReference type="Gene3D" id="2.40.380.10">
    <property type="entry name" value="FomD-like"/>
    <property type="match status" value="1"/>
</dbReference>
<dbReference type="PANTHER" id="PTHR39159:SF1">
    <property type="entry name" value="UPF0374 PROTEIN YGAC"/>
    <property type="match status" value="1"/>
</dbReference>
<protein>
    <recommendedName>
        <fullName evidence="2">DUF402 domain-containing protein</fullName>
    </recommendedName>
</protein>
<dbReference type="Proteomes" id="UP000066480">
    <property type="component" value="Chromosome"/>
</dbReference>
<evidence type="ECO:0000313" key="4">
    <source>
        <dbReference type="Proteomes" id="UP000066480"/>
    </source>
</evidence>
<dbReference type="InterPro" id="IPR050212">
    <property type="entry name" value="Ntdp-like"/>
</dbReference>
<sequence length="194" mass="21708">MRVVRDDEAGLVVWLAPGTRCLVGRYPDGSGGHSGPLERRFLRAHEIVQARVAWHGAGTLRIAPTGKPWSVWLFHDEDGTFAGWYVNLENPCQRDGSDVFTTDHILDLWIEADGTINMKDEDELQAATEQGRLTPAEADEIRTYGEAARASYVAGDWPFDRAWTTWHPDPAWTMPALPENARWTLDLTTDVPAP</sequence>
<organism evidence="3 4">
    <name type="scientific">Luteipulveratus mongoliensis</name>
    <dbReference type="NCBI Taxonomy" id="571913"/>
    <lineage>
        <taxon>Bacteria</taxon>
        <taxon>Bacillati</taxon>
        <taxon>Actinomycetota</taxon>
        <taxon>Actinomycetes</taxon>
        <taxon>Micrococcales</taxon>
        <taxon>Dermacoccaceae</taxon>
        <taxon>Luteipulveratus</taxon>
    </lineage>
</organism>
<name>A0A0K1JIJ3_9MICO</name>
<dbReference type="Pfam" id="PF04167">
    <property type="entry name" value="DUF402"/>
    <property type="match status" value="1"/>
</dbReference>
<dbReference type="SUPFAM" id="SSF159234">
    <property type="entry name" value="FomD-like"/>
    <property type="match status" value="1"/>
</dbReference>
<dbReference type="InterPro" id="IPR035930">
    <property type="entry name" value="FomD-like_sf"/>
</dbReference>
<dbReference type="PANTHER" id="PTHR39159">
    <property type="match status" value="1"/>
</dbReference>
<feature type="domain" description="DUF402" evidence="2">
    <location>
        <begin position="51"/>
        <end position="154"/>
    </location>
</feature>
<keyword evidence="4" id="KW-1185">Reference proteome</keyword>
<proteinExistence type="predicted"/>
<gene>
    <name evidence="3" type="ORF">VV02_12855</name>
</gene>
<dbReference type="EMBL" id="CP011112">
    <property type="protein sequence ID" value="AKU16542.1"/>
    <property type="molecule type" value="Genomic_DNA"/>
</dbReference>
<dbReference type="KEGG" id="lmoi:VV02_12855"/>
<evidence type="ECO:0000259" key="2">
    <source>
        <dbReference type="Pfam" id="PF04167"/>
    </source>
</evidence>